<comment type="caution">
    <text evidence="1">The sequence shown here is derived from an EMBL/GenBank/DDBJ whole genome shotgun (WGS) entry which is preliminary data.</text>
</comment>
<dbReference type="InterPro" id="IPR015797">
    <property type="entry name" value="NUDIX_hydrolase-like_dom_sf"/>
</dbReference>
<reference evidence="1 2" key="1">
    <citation type="submission" date="2024-01" db="EMBL/GenBank/DDBJ databases">
        <title>Characterization of antibiotic resistant novel bacterial strains and their environmental applications.</title>
        <authorList>
            <person name="Manzoor S."/>
            <person name="Abbas S."/>
            <person name="Arshad M."/>
            <person name="Ahmed I."/>
        </authorList>
    </citation>
    <scope>NUCLEOTIDE SEQUENCE [LARGE SCALE GENOMIC DNA]</scope>
    <source>
        <strain evidence="1 2">NCCP-602</strain>
    </source>
</reference>
<evidence type="ECO:0000313" key="1">
    <source>
        <dbReference type="EMBL" id="GAA0036973.1"/>
    </source>
</evidence>
<organism evidence="1 2">
    <name type="scientific">Brevibacterium metallidurans</name>
    <dbReference type="NCBI Taxonomy" id="1482676"/>
    <lineage>
        <taxon>Bacteria</taxon>
        <taxon>Bacillati</taxon>
        <taxon>Actinomycetota</taxon>
        <taxon>Actinomycetes</taxon>
        <taxon>Micrococcales</taxon>
        <taxon>Brevibacteriaceae</taxon>
        <taxon>Brevibacterium</taxon>
    </lineage>
</organism>
<name>A0ABP3CAP6_9MICO</name>
<dbReference type="Gene3D" id="3.90.79.10">
    <property type="entry name" value="Nucleoside Triphosphate Pyrophosphohydrolase"/>
    <property type="match status" value="1"/>
</dbReference>
<gene>
    <name evidence="1" type="ORF">NCCP602_29340</name>
</gene>
<dbReference type="SUPFAM" id="SSF55811">
    <property type="entry name" value="Nudix"/>
    <property type="match status" value="1"/>
</dbReference>
<protein>
    <submittedName>
        <fullName evidence="1">NUDIX domain-containing protein</fullName>
    </submittedName>
</protein>
<dbReference type="RefSeq" id="WP_339393630.1">
    <property type="nucleotide sequence ID" value="NZ_BAAAAF010000014.1"/>
</dbReference>
<evidence type="ECO:0000313" key="2">
    <source>
        <dbReference type="Proteomes" id="UP001498238"/>
    </source>
</evidence>
<dbReference type="Proteomes" id="UP001498238">
    <property type="component" value="Unassembled WGS sequence"/>
</dbReference>
<sequence>MTETWTQPLISVDVVPLRYRPETVEVVLGRRAFEPFVGELALPGVLMQRERSIDAADRALGSKVGIADAQVVIRDVGIEDAPERDPRGPTLSIVKVAAVAPGLTPESGEGVPLAEAVGLPFDHDALVRLAARRLLELLWSDREVTEAFFGEAFTSRDAFLAQEQLAAAAGVERTPPLRNLRRRIEELGWAAPTGETRESTARGGRPTLVWAWTRN</sequence>
<keyword evidence="2" id="KW-1185">Reference proteome</keyword>
<proteinExistence type="predicted"/>
<accession>A0ABP3CAP6</accession>
<dbReference type="EMBL" id="BAAAAF010000014">
    <property type="protein sequence ID" value="GAA0036973.1"/>
    <property type="molecule type" value="Genomic_DNA"/>
</dbReference>